<dbReference type="InterPro" id="IPR035979">
    <property type="entry name" value="RBD_domain_sf"/>
</dbReference>
<dbReference type="PANTHER" id="PTHR23295">
    <property type="entry name" value="NUCLEAR RECEPTOR COACTIVATOR 5-RELATED"/>
    <property type="match status" value="1"/>
</dbReference>
<dbReference type="AlphaFoldDB" id="A0A9P8TAK1"/>
<dbReference type="PROSITE" id="PS50102">
    <property type="entry name" value="RRM"/>
    <property type="match status" value="1"/>
</dbReference>
<dbReference type="GeneID" id="70232377"/>
<dbReference type="Gene3D" id="3.30.70.330">
    <property type="match status" value="1"/>
</dbReference>
<gene>
    <name evidence="4" type="ORF">OGAPHI_000409</name>
</gene>
<feature type="region of interest" description="Disordered" evidence="2">
    <location>
        <begin position="511"/>
        <end position="597"/>
    </location>
</feature>
<feature type="region of interest" description="Disordered" evidence="2">
    <location>
        <begin position="687"/>
        <end position="732"/>
    </location>
</feature>
<dbReference type="OrthoDB" id="10044938at2759"/>
<dbReference type="SUPFAM" id="SSF54928">
    <property type="entry name" value="RNA-binding domain, RBD"/>
    <property type="match status" value="1"/>
</dbReference>
<dbReference type="RefSeq" id="XP_046064880.1">
    <property type="nucleotide sequence ID" value="XM_046205150.1"/>
</dbReference>
<feature type="compositionally biased region" description="Pro residues" evidence="2">
    <location>
        <begin position="586"/>
        <end position="597"/>
    </location>
</feature>
<keyword evidence="5" id="KW-1185">Reference proteome</keyword>
<feature type="compositionally biased region" description="Polar residues" evidence="2">
    <location>
        <begin position="375"/>
        <end position="384"/>
    </location>
</feature>
<sequence>MSEEEGHPEYSPESPPPVTRASPGPDVSGGESEASENSVSAQVDVSEPTASTDAEPKASEDETAKPEKPSNSDDDEYDPEAVYDGEEEFLKTFADQAAEEPKQSETEEKEAKEEANVTNTDAEGSPEAKSEEREIAGDSEEQHESQESDEPEKSADLDPQPETSSLPTSADGIDVDVPLFNDVIKYFLQSPLFSDPNFQNLPPREKEQMVISGYNQANGTNVQVRLNFAATTSYNKPQLRPGETFQVLVPINPFCLRPDISQPMSFKERNAYEQYLRDEDSALSSGKWDNFPIGSRLFIGNLAVNTLTKEDVYRIFHPYGEIKQVNIKQGYGFVQYSKAEECSKAIEGEKNVPLHNRFMHLQVSKHQIQRAMEQQGKNSLPSKNSRGRSRSPEGRNKPTRSRSPINETEVKVITSLDSTPEFNNKLLKRLKQDGLSLETEHFDLPGSDVPQEAITSAAYNGILAVVITRRDKLDVMIYEKTSDGGIRFDEYTEISIGEAVELILAAKGKRFASGSREVQSRGRSRQNNNQNRQTKNGNQALYGSRGGRQQHQQGSGSGKHNNSRYNNSPSPYPTAYATGSNAQPFIPRPGYPSVTPPPPVQYGMPPNVGFAPSYPGFQQQMYPNVSVPQASLPQVPPNQNQLLQTMQSMDPSTLQNVLSLMQQMQQPTGSAPQQPPMQQGNALSGLLGQLQNSAPGNSPPAPSYSGASNQFSQPSNSNSAGSSNSNNQDQTNDLFETLARLKNNM</sequence>
<feature type="compositionally biased region" description="Basic and acidic residues" evidence="2">
    <location>
        <begin position="126"/>
        <end position="156"/>
    </location>
</feature>
<dbReference type="Proteomes" id="UP000769157">
    <property type="component" value="Unassembled WGS sequence"/>
</dbReference>
<name>A0A9P8TAK1_9ASCO</name>
<evidence type="ECO:0000259" key="3">
    <source>
        <dbReference type="PROSITE" id="PS50102"/>
    </source>
</evidence>
<organism evidence="4 5">
    <name type="scientific">Ogataea philodendri</name>
    <dbReference type="NCBI Taxonomy" id="1378263"/>
    <lineage>
        <taxon>Eukaryota</taxon>
        <taxon>Fungi</taxon>
        <taxon>Dikarya</taxon>
        <taxon>Ascomycota</taxon>
        <taxon>Saccharomycotina</taxon>
        <taxon>Pichiomycetes</taxon>
        <taxon>Pichiales</taxon>
        <taxon>Pichiaceae</taxon>
        <taxon>Ogataea</taxon>
    </lineage>
</organism>
<dbReference type="Pfam" id="PF00076">
    <property type="entry name" value="RRM_1"/>
    <property type="match status" value="1"/>
</dbReference>
<proteinExistence type="predicted"/>
<dbReference type="InterPro" id="IPR000504">
    <property type="entry name" value="RRM_dom"/>
</dbReference>
<feature type="compositionally biased region" description="Polar residues" evidence="2">
    <location>
        <begin position="35"/>
        <end position="52"/>
    </location>
</feature>
<evidence type="ECO:0000313" key="5">
    <source>
        <dbReference type="Proteomes" id="UP000769157"/>
    </source>
</evidence>
<evidence type="ECO:0000256" key="2">
    <source>
        <dbReference type="SAM" id="MobiDB-lite"/>
    </source>
</evidence>
<feature type="compositionally biased region" description="Low complexity" evidence="2">
    <location>
        <begin position="525"/>
        <end position="539"/>
    </location>
</feature>
<reference evidence="4" key="2">
    <citation type="submission" date="2021-01" db="EMBL/GenBank/DDBJ databases">
        <authorList>
            <person name="Schikora-Tamarit M.A."/>
        </authorList>
    </citation>
    <scope>NUCLEOTIDE SEQUENCE</scope>
    <source>
        <strain evidence="4">CBS6075</strain>
    </source>
</reference>
<evidence type="ECO:0000256" key="1">
    <source>
        <dbReference type="PROSITE-ProRule" id="PRU00176"/>
    </source>
</evidence>
<feature type="region of interest" description="Disordered" evidence="2">
    <location>
        <begin position="663"/>
        <end position="682"/>
    </location>
</feature>
<dbReference type="EMBL" id="JAEUBE010000055">
    <property type="protein sequence ID" value="KAH3671704.1"/>
    <property type="molecule type" value="Genomic_DNA"/>
</dbReference>
<comment type="caution">
    <text evidence="4">The sequence shown here is derived from an EMBL/GenBank/DDBJ whole genome shotgun (WGS) entry which is preliminary data.</text>
</comment>
<feature type="compositionally biased region" description="Basic and acidic residues" evidence="2">
    <location>
        <begin position="99"/>
        <end position="115"/>
    </location>
</feature>
<keyword evidence="1" id="KW-0694">RNA-binding</keyword>
<feature type="region of interest" description="Disordered" evidence="2">
    <location>
        <begin position="365"/>
        <end position="408"/>
    </location>
</feature>
<dbReference type="PANTHER" id="PTHR23295:SF6">
    <property type="entry name" value="NEOSIN, ISOFORM A"/>
    <property type="match status" value="1"/>
</dbReference>
<dbReference type="SMART" id="SM00360">
    <property type="entry name" value="RRM"/>
    <property type="match status" value="1"/>
</dbReference>
<dbReference type="InterPro" id="IPR052600">
    <property type="entry name" value="Nuc_rcpt_coact/corep"/>
</dbReference>
<accession>A0A9P8TAK1</accession>
<feature type="compositionally biased region" description="Acidic residues" evidence="2">
    <location>
        <begin position="72"/>
        <end position="87"/>
    </location>
</feature>
<dbReference type="GO" id="GO:0003723">
    <property type="term" value="F:RNA binding"/>
    <property type="evidence" value="ECO:0007669"/>
    <property type="project" value="UniProtKB-UniRule"/>
</dbReference>
<feature type="region of interest" description="Disordered" evidence="2">
    <location>
        <begin position="1"/>
        <end position="172"/>
    </location>
</feature>
<dbReference type="InterPro" id="IPR012677">
    <property type="entry name" value="Nucleotide-bd_a/b_plait_sf"/>
</dbReference>
<evidence type="ECO:0000313" key="4">
    <source>
        <dbReference type="EMBL" id="KAH3671704.1"/>
    </source>
</evidence>
<reference evidence="4" key="1">
    <citation type="journal article" date="2021" name="Open Biol.">
        <title>Shared evolutionary footprints suggest mitochondrial oxidative damage underlies multiple complex I losses in fungi.</title>
        <authorList>
            <person name="Schikora-Tamarit M.A."/>
            <person name="Marcet-Houben M."/>
            <person name="Nosek J."/>
            <person name="Gabaldon T."/>
        </authorList>
    </citation>
    <scope>NUCLEOTIDE SEQUENCE</scope>
    <source>
        <strain evidence="4">CBS6075</strain>
    </source>
</reference>
<feature type="compositionally biased region" description="Basic and acidic residues" evidence="2">
    <location>
        <begin position="1"/>
        <end position="10"/>
    </location>
</feature>
<feature type="compositionally biased region" description="Basic and acidic residues" evidence="2">
    <location>
        <begin position="54"/>
        <end position="71"/>
    </location>
</feature>
<protein>
    <recommendedName>
        <fullName evidence="3">RRM domain-containing protein</fullName>
    </recommendedName>
</protein>
<feature type="compositionally biased region" description="Low complexity" evidence="2">
    <location>
        <begin position="703"/>
        <end position="727"/>
    </location>
</feature>
<feature type="domain" description="RRM" evidence="3">
    <location>
        <begin position="295"/>
        <end position="366"/>
    </location>
</feature>